<name>A0A174LQJ9_9FIRM</name>
<organism evidence="5 7">
    <name type="scientific">Hungatella hathewayi</name>
    <dbReference type="NCBI Taxonomy" id="154046"/>
    <lineage>
        <taxon>Bacteria</taxon>
        <taxon>Bacillati</taxon>
        <taxon>Bacillota</taxon>
        <taxon>Clostridia</taxon>
        <taxon>Lachnospirales</taxon>
        <taxon>Lachnospiraceae</taxon>
        <taxon>Hungatella</taxon>
    </lineage>
</organism>
<dbReference type="Pfam" id="PF00356">
    <property type="entry name" value="LacI"/>
    <property type="match status" value="1"/>
</dbReference>
<protein>
    <submittedName>
        <fullName evidence="5">LacI family transcriptional regulator</fullName>
    </submittedName>
</protein>
<dbReference type="Pfam" id="PF00532">
    <property type="entry name" value="Peripla_BP_1"/>
    <property type="match status" value="1"/>
</dbReference>
<evidence type="ECO:0000256" key="3">
    <source>
        <dbReference type="ARBA" id="ARBA00023163"/>
    </source>
</evidence>
<feature type="domain" description="HTH lacI-type" evidence="4">
    <location>
        <begin position="5"/>
        <end position="61"/>
    </location>
</feature>
<proteinExistence type="predicted"/>
<dbReference type="SUPFAM" id="SSF53822">
    <property type="entry name" value="Periplasmic binding protein-like I"/>
    <property type="match status" value="1"/>
</dbReference>
<dbReference type="EMBL" id="QSSQ01000017">
    <property type="protein sequence ID" value="RGM02965.1"/>
    <property type="molecule type" value="Genomic_DNA"/>
</dbReference>
<reference evidence="6 8" key="2">
    <citation type="submission" date="2018-08" db="EMBL/GenBank/DDBJ databases">
        <title>A genome reference for cultivated species of the human gut microbiota.</title>
        <authorList>
            <person name="Zou Y."/>
            <person name="Xue W."/>
            <person name="Luo G."/>
        </authorList>
    </citation>
    <scope>NUCLEOTIDE SEQUENCE [LARGE SCALE GENOMIC DNA]</scope>
    <source>
        <strain evidence="6 8">TF05-11AC</strain>
    </source>
</reference>
<dbReference type="SUPFAM" id="SSF47413">
    <property type="entry name" value="lambda repressor-like DNA-binding domains"/>
    <property type="match status" value="1"/>
</dbReference>
<evidence type="ECO:0000313" key="5">
    <source>
        <dbReference type="EMBL" id="CUP26373.1"/>
    </source>
</evidence>
<dbReference type="RefSeq" id="WP_055659977.1">
    <property type="nucleotide sequence ID" value="NZ_CABIXC010000023.1"/>
</dbReference>
<dbReference type="PANTHER" id="PTHR30146:SF109">
    <property type="entry name" value="HTH-TYPE TRANSCRIPTIONAL REGULATOR GALS"/>
    <property type="match status" value="1"/>
</dbReference>
<dbReference type="Proteomes" id="UP000261257">
    <property type="component" value="Unassembled WGS sequence"/>
</dbReference>
<dbReference type="InterPro" id="IPR010982">
    <property type="entry name" value="Lambda_DNA-bd_dom_sf"/>
</dbReference>
<keyword evidence="2" id="KW-0238">DNA-binding</keyword>
<dbReference type="SMART" id="SM00354">
    <property type="entry name" value="HTH_LACI"/>
    <property type="match status" value="1"/>
</dbReference>
<keyword evidence="3" id="KW-0804">Transcription</keyword>
<dbReference type="PROSITE" id="PS50932">
    <property type="entry name" value="HTH_LACI_2"/>
    <property type="match status" value="1"/>
</dbReference>
<keyword evidence="1" id="KW-0805">Transcription regulation</keyword>
<dbReference type="EMBL" id="CYZE01000023">
    <property type="protein sequence ID" value="CUP26373.1"/>
    <property type="molecule type" value="Genomic_DNA"/>
</dbReference>
<dbReference type="InterPro" id="IPR001761">
    <property type="entry name" value="Peripla_BP/Lac1_sug-bd_dom"/>
</dbReference>
<dbReference type="InterPro" id="IPR000843">
    <property type="entry name" value="HTH_LacI"/>
</dbReference>
<reference evidence="5 7" key="1">
    <citation type="submission" date="2015-09" db="EMBL/GenBank/DDBJ databases">
        <authorList>
            <consortium name="Pathogen Informatics"/>
        </authorList>
    </citation>
    <scope>NUCLEOTIDE SEQUENCE [LARGE SCALE GENOMIC DNA]</scope>
    <source>
        <strain evidence="5 7">2789STDY5608850</strain>
    </source>
</reference>
<dbReference type="AlphaFoldDB" id="A0A174LQJ9"/>
<dbReference type="Gene3D" id="3.40.50.2300">
    <property type="match status" value="2"/>
</dbReference>
<gene>
    <name evidence="5" type="primary">ccpA_8</name>
    <name evidence="6" type="ORF">DXC39_17040</name>
    <name evidence="5" type="ORF">ERS852407_05455</name>
</gene>
<evidence type="ECO:0000256" key="1">
    <source>
        <dbReference type="ARBA" id="ARBA00023015"/>
    </source>
</evidence>
<dbReference type="Proteomes" id="UP000095651">
    <property type="component" value="Unassembled WGS sequence"/>
</dbReference>
<sequence>MKNKITSKDIAQRANVSQATVSYVLNDTPGKSISESTRKRVLDAVTELNYIPNSAAKRLKNSRSYCIAVRLATTLNAPRYYNAMQGIRSYLEPKGYSILLCNDQRCGNTFNYIDACMNTLTDGIIYVSSNHSDVSPEALEQIKAYNIPFSTIDCMAEDSAINSITYDYFASSYLRADYLLNKGFKKFIYIRPNYTNAKETARERGFRAVMVGHDDLQFEIFPIEGIDVNSSTYSKDNKFFEVERANIQVVKNLVNSVSLDTCFICSSREVQQSVSQKLHDQHLLLQSEETAHWYERSISYHFPHYDAGFESARSLLNIIDSKNGVRKLTLQPVIEPTDPAVF</sequence>
<dbReference type="GO" id="GO:0003700">
    <property type="term" value="F:DNA-binding transcription factor activity"/>
    <property type="evidence" value="ECO:0007669"/>
    <property type="project" value="TreeGrafter"/>
</dbReference>
<evidence type="ECO:0000313" key="6">
    <source>
        <dbReference type="EMBL" id="RGM02965.1"/>
    </source>
</evidence>
<dbReference type="GO" id="GO:0000976">
    <property type="term" value="F:transcription cis-regulatory region binding"/>
    <property type="evidence" value="ECO:0007669"/>
    <property type="project" value="TreeGrafter"/>
</dbReference>
<dbReference type="PANTHER" id="PTHR30146">
    <property type="entry name" value="LACI-RELATED TRANSCRIPTIONAL REPRESSOR"/>
    <property type="match status" value="1"/>
</dbReference>
<evidence type="ECO:0000259" key="4">
    <source>
        <dbReference type="PROSITE" id="PS50932"/>
    </source>
</evidence>
<evidence type="ECO:0000313" key="7">
    <source>
        <dbReference type="Proteomes" id="UP000095651"/>
    </source>
</evidence>
<dbReference type="Gene3D" id="1.10.260.40">
    <property type="entry name" value="lambda repressor-like DNA-binding domains"/>
    <property type="match status" value="1"/>
</dbReference>
<dbReference type="InterPro" id="IPR028082">
    <property type="entry name" value="Peripla_BP_I"/>
</dbReference>
<evidence type="ECO:0000256" key="2">
    <source>
        <dbReference type="ARBA" id="ARBA00023125"/>
    </source>
</evidence>
<dbReference type="CDD" id="cd01392">
    <property type="entry name" value="HTH_LacI"/>
    <property type="match status" value="1"/>
</dbReference>
<evidence type="ECO:0000313" key="8">
    <source>
        <dbReference type="Proteomes" id="UP000261257"/>
    </source>
</evidence>
<accession>A0A174LQJ9</accession>